<dbReference type="InParanoid" id="G5AUI8"/>
<evidence type="ECO:0000256" key="6">
    <source>
        <dbReference type="SAM" id="Phobius"/>
    </source>
</evidence>
<reference evidence="8 9" key="1">
    <citation type="journal article" date="2011" name="Nature">
        <title>Genome sequencing reveals insights into physiology and longevity of the naked mole rat.</title>
        <authorList>
            <person name="Kim E.B."/>
            <person name="Fang X."/>
            <person name="Fushan A.A."/>
            <person name="Huang Z."/>
            <person name="Lobanov A.V."/>
            <person name="Han L."/>
            <person name="Marino S.M."/>
            <person name="Sun X."/>
            <person name="Turanov A.A."/>
            <person name="Yang P."/>
            <person name="Yim S.H."/>
            <person name="Zhao X."/>
            <person name="Kasaikina M.V."/>
            <person name="Stoletzki N."/>
            <person name="Peng C."/>
            <person name="Polak P."/>
            <person name="Xiong Z."/>
            <person name="Kiezun A."/>
            <person name="Zhu Y."/>
            <person name="Chen Y."/>
            <person name="Kryukov G.V."/>
            <person name="Zhang Q."/>
            <person name="Peshkin L."/>
            <person name="Yang L."/>
            <person name="Bronson R.T."/>
            <person name="Buffenstein R."/>
            <person name="Wang B."/>
            <person name="Han C."/>
            <person name="Li Q."/>
            <person name="Chen L."/>
            <person name="Zhao W."/>
            <person name="Sunyaev S.R."/>
            <person name="Park T.J."/>
            <person name="Zhang G."/>
            <person name="Wang J."/>
            <person name="Gladyshev V.N."/>
        </authorList>
    </citation>
    <scope>NUCLEOTIDE SEQUENCE [LARGE SCALE GENOMIC DNA]</scope>
</reference>
<evidence type="ECO:0000256" key="1">
    <source>
        <dbReference type="ARBA" id="ARBA00004370"/>
    </source>
</evidence>
<evidence type="ECO:0000256" key="3">
    <source>
        <dbReference type="ARBA" id="ARBA00022989"/>
    </source>
</evidence>
<sequence>MVYLELRRWKRRRIDGYCEVVEGNRAESPRALIPSPFTGHWCLPIPQLCLVSVVPAVRARGAMSGDCTGYLSAKQEVVHGFSCPRPGGEVTNIFCCGFRDHKYCCDDPHSFFPYEHNYMWWLSVGALVGLSIAAAVLLAFIVTACVLCYLFICSKPRKKLDPGLSLQMTGLKEVPPVHQGTNTGMVMEVRGESPLGHNYGLNPRLESNERRALNSRRLFQHCFMATVTASDIPGSPEEATASNPDPCGPVP</sequence>
<evidence type="ECO:0000313" key="8">
    <source>
        <dbReference type="EMBL" id="EHB00699.1"/>
    </source>
</evidence>
<name>G5AUI8_HETGA</name>
<organism evidence="8 9">
    <name type="scientific">Heterocephalus glaber</name>
    <name type="common">Naked mole rat</name>
    <dbReference type="NCBI Taxonomy" id="10181"/>
    <lineage>
        <taxon>Eukaryota</taxon>
        <taxon>Metazoa</taxon>
        <taxon>Chordata</taxon>
        <taxon>Craniata</taxon>
        <taxon>Vertebrata</taxon>
        <taxon>Euteleostomi</taxon>
        <taxon>Mammalia</taxon>
        <taxon>Eutheria</taxon>
        <taxon>Euarchontoglires</taxon>
        <taxon>Glires</taxon>
        <taxon>Rodentia</taxon>
        <taxon>Hystricomorpha</taxon>
        <taxon>Bathyergidae</taxon>
        <taxon>Heterocephalus</taxon>
    </lineage>
</organism>
<dbReference type="eggNOG" id="ENOG502S15N">
    <property type="taxonomic scope" value="Eukaryota"/>
</dbReference>
<accession>G5AUI8</accession>
<evidence type="ECO:0000256" key="2">
    <source>
        <dbReference type="ARBA" id="ARBA00022692"/>
    </source>
</evidence>
<dbReference type="EMBL" id="JH167033">
    <property type="protein sequence ID" value="EHB00699.1"/>
    <property type="molecule type" value="Genomic_DNA"/>
</dbReference>
<dbReference type="Proteomes" id="UP000006813">
    <property type="component" value="Unassembled WGS sequence"/>
</dbReference>
<feature type="transmembrane region" description="Helical" evidence="6">
    <location>
        <begin position="119"/>
        <end position="152"/>
    </location>
</feature>
<dbReference type="InterPro" id="IPR026910">
    <property type="entry name" value="Shisa"/>
</dbReference>
<feature type="domain" description="Shisa N-terminal" evidence="7">
    <location>
        <begin position="66"/>
        <end position="110"/>
    </location>
</feature>
<dbReference type="PANTHER" id="PTHR31395:SF3">
    <property type="entry name" value="PROTEIN SHISA-LIKE-2A"/>
    <property type="match status" value="1"/>
</dbReference>
<dbReference type="Pfam" id="PF13908">
    <property type="entry name" value="Shisa_N"/>
    <property type="match status" value="1"/>
</dbReference>
<keyword evidence="2 6" id="KW-0812">Transmembrane</keyword>
<keyword evidence="4 6" id="KW-0472">Membrane</keyword>
<dbReference type="InterPro" id="IPR053891">
    <property type="entry name" value="Shisa_N"/>
</dbReference>
<dbReference type="PANTHER" id="PTHR31395">
    <property type="entry name" value="SHISA"/>
    <property type="match status" value="1"/>
</dbReference>
<gene>
    <name evidence="8" type="ORF">GW7_07151</name>
</gene>
<evidence type="ECO:0000256" key="5">
    <source>
        <dbReference type="SAM" id="MobiDB-lite"/>
    </source>
</evidence>
<protein>
    <submittedName>
        <fullName evidence="8">UPF0514 membrane protein FAM159A</fullName>
    </submittedName>
</protein>
<dbReference type="AlphaFoldDB" id="G5AUI8"/>
<evidence type="ECO:0000313" key="9">
    <source>
        <dbReference type="Proteomes" id="UP000006813"/>
    </source>
</evidence>
<proteinExistence type="predicted"/>
<evidence type="ECO:0000259" key="7">
    <source>
        <dbReference type="Pfam" id="PF13908"/>
    </source>
</evidence>
<comment type="subcellular location">
    <subcellularLocation>
        <location evidence="1">Membrane</location>
    </subcellularLocation>
</comment>
<dbReference type="GO" id="GO:0016020">
    <property type="term" value="C:membrane"/>
    <property type="evidence" value="ECO:0007669"/>
    <property type="project" value="UniProtKB-SubCell"/>
</dbReference>
<evidence type="ECO:0000256" key="4">
    <source>
        <dbReference type="ARBA" id="ARBA00023136"/>
    </source>
</evidence>
<keyword evidence="3 6" id="KW-1133">Transmembrane helix</keyword>
<feature type="region of interest" description="Disordered" evidence="5">
    <location>
        <begin position="230"/>
        <end position="251"/>
    </location>
</feature>